<dbReference type="InterPro" id="IPR038162">
    <property type="entry name" value="SoxY_sf"/>
</dbReference>
<protein>
    <submittedName>
        <fullName evidence="1">Uncharacterized protein</fullName>
    </submittedName>
</protein>
<dbReference type="EMBL" id="JAQIBC010000005">
    <property type="protein sequence ID" value="MDM5264112.1"/>
    <property type="molecule type" value="Genomic_DNA"/>
</dbReference>
<accession>A0ABT7QTJ8</accession>
<comment type="caution">
    <text evidence="1">The sequence shown here is derived from an EMBL/GenBank/DDBJ whole genome shotgun (WGS) entry which is preliminary data.</text>
</comment>
<evidence type="ECO:0000313" key="2">
    <source>
        <dbReference type="Proteomes" id="UP001169066"/>
    </source>
</evidence>
<reference evidence="1" key="1">
    <citation type="submission" date="2023-01" db="EMBL/GenBank/DDBJ databases">
        <title>Sulfurovum sp. XTW-4 genome assembly.</title>
        <authorList>
            <person name="Wang J."/>
        </authorList>
    </citation>
    <scope>NUCLEOTIDE SEQUENCE</scope>
    <source>
        <strain evidence="1">XTW-4</strain>
    </source>
</reference>
<gene>
    <name evidence="1" type="ORF">PF327_07900</name>
</gene>
<evidence type="ECO:0000313" key="1">
    <source>
        <dbReference type="EMBL" id="MDM5264112.1"/>
    </source>
</evidence>
<dbReference type="Gene3D" id="2.60.40.2470">
    <property type="entry name" value="SoxY domain"/>
    <property type="match status" value="1"/>
</dbReference>
<sequence length="257" mass="29429">MRKIILILLIMSLQLFGQDNKYKVGFVIHDFTHDILTNVKFKYPKKVKDFVKITYFSLELDGHKLYDASSNPLSGGILGVSFFVNKRPNAKNIKLSYIDSLGHTDQRIKSIHNENVKVRQISSQDLIKNEYTDHQLWKIKDSETAKTFLYGSREPIFGKILLCIPDPMEESSHGVTLKMKSDVQFESLAIFTDNNTYATIATINFFNKTIPDYISISMEKDGKIIIVGKGIDGELYQVSHHIQFVKEVDNGNINCHY</sequence>
<keyword evidence="2" id="KW-1185">Reference proteome</keyword>
<dbReference type="Proteomes" id="UP001169066">
    <property type="component" value="Unassembled WGS sequence"/>
</dbReference>
<proteinExistence type="predicted"/>
<dbReference type="RefSeq" id="WP_289402055.1">
    <property type="nucleotide sequence ID" value="NZ_JAQIBC010000005.1"/>
</dbReference>
<name>A0ABT7QTJ8_9BACT</name>
<organism evidence="1 2">
    <name type="scientific">Sulfurovum xiamenensis</name>
    <dbReference type="NCBI Taxonomy" id="3019066"/>
    <lineage>
        <taxon>Bacteria</taxon>
        <taxon>Pseudomonadati</taxon>
        <taxon>Campylobacterota</taxon>
        <taxon>Epsilonproteobacteria</taxon>
        <taxon>Campylobacterales</taxon>
        <taxon>Sulfurovaceae</taxon>
        <taxon>Sulfurovum</taxon>
    </lineage>
</organism>